<evidence type="ECO:0000256" key="1">
    <source>
        <dbReference type="ARBA" id="ARBA00022737"/>
    </source>
</evidence>
<accession>A0A8S9M0Z7</accession>
<dbReference type="PANTHER" id="PTHR31096">
    <property type="entry name" value="ACT DOMAIN-CONTAINING PROTEIN ACR4-RELATED"/>
    <property type="match status" value="1"/>
</dbReference>
<gene>
    <name evidence="3" type="ORF">F2Q70_00012446</name>
</gene>
<protein>
    <recommendedName>
        <fullName evidence="2">ACT domain-containing protein ACR</fullName>
    </recommendedName>
    <alternativeName>
        <fullName evidence="2">Protein ACT DOMAIN REPEATS</fullName>
    </alternativeName>
</protein>
<organism evidence="3">
    <name type="scientific">Brassica cretica</name>
    <name type="common">Mustard</name>
    <dbReference type="NCBI Taxonomy" id="69181"/>
    <lineage>
        <taxon>Eukaryota</taxon>
        <taxon>Viridiplantae</taxon>
        <taxon>Streptophyta</taxon>
        <taxon>Embryophyta</taxon>
        <taxon>Tracheophyta</taxon>
        <taxon>Spermatophyta</taxon>
        <taxon>Magnoliopsida</taxon>
        <taxon>eudicotyledons</taxon>
        <taxon>Gunneridae</taxon>
        <taxon>Pentapetalae</taxon>
        <taxon>rosids</taxon>
        <taxon>malvids</taxon>
        <taxon>Brassicales</taxon>
        <taxon>Brassicaceae</taxon>
        <taxon>Brassiceae</taxon>
        <taxon>Brassica</taxon>
    </lineage>
</organism>
<comment type="function">
    <text evidence="2">Binds amino acids.</text>
</comment>
<reference evidence="3" key="1">
    <citation type="submission" date="2019-12" db="EMBL/GenBank/DDBJ databases">
        <title>Genome sequencing and annotation of Brassica cretica.</title>
        <authorList>
            <person name="Studholme D.J."/>
            <person name="Sarris P.F."/>
        </authorList>
    </citation>
    <scope>NUCLEOTIDE SEQUENCE</scope>
    <source>
        <strain evidence="3">PFS-102/07</strain>
        <tissue evidence="3">Leaf</tissue>
    </source>
</reference>
<name>A0A8S9M0Z7_BRACR</name>
<comment type="caution">
    <text evidence="3">The sequence shown here is derived from an EMBL/GenBank/DDBJ whole genome shotgun (WGS) entry which is preliminary data.</text>
</comment>
<dbReference type="EMBL" id="QGKY02000089">
    <property type="protein sequence ID" value="KAF2611711.1"/>
    <property type="molecule type" value="Genomic_DNA"/>
</dbReference>
<dbReference type="InterPro" id="IPR040217">
    <property type="entry name" value="ACR1-12"/>
</dbReference>
<dbReference type="AlphaFoldDB" id="A0A8S9M0Z7"/>
<dbReference type="PANTHER" id="PTHR31096:SF7">
    <property type="entry name" value="ACT DOMAIN-CONTAINING PROTEIN ACR1"/>
    <property type="match status" value="1"/>
</dbReference>
<dbReference type="InterPro" id="IPR045865">
    <property type="entry name" value="ACT-like_dom_sf"/>
</dbReference>
<evidence type="ECO:0000313" key="3">
    <source>
        <dbReference type="EMBL" id="KAF2611711.1"/>
    </source>
</evidence>
<evidence type="ECO:0000256" key="2">
    <source>
        <dbReference type="RuleBase" id="RU369043"/>
    </source>
</evidence>
<dbReference type="SUPFAM" id="SSF55021">
    <property type="entry name" value="ACT-like"/>
    <property type="match status" value="1"/>
</dbReference>
<proteinExistence type="predicted"/>
<dbReference type="GO" id="GO:0016597">
    <property type="term" value="F:amino acid binding"/>
    <property type="evidence" value="ECO:0007669"/>
    <property type="project" value="UniProtKB-UniRule"/>
</dbReference>
<keyword evidence="1 2" id="KW-0677">Repeat</keyword>
<sequence>MEVAYQPRIDSEIESLVERINPPSVCVDNDSDPNCTLVKVDSANKYGILLDMVQVLADLDLVISKSYISSDGDWFMDGRSQLLHHHMSSWWTSYLT</sequence>